<proteinExistence type="predicted"/>
<evidence type="ECO:0000313" key="2">
    <source>
        <dbReference type="Proteomes" id="UP001303587"/>
    </source>
</evidence>
<keyword evidence="2" id="KW-1185">Reference proteome</keyword>
<dbReference type="RefSeq" id="WP_338102872.1">
    <property type="nucleotide sequence ID" value="NZ_CP131060.1"/>
</dbReference>
<dbReference type="EMBL" id="CP131060">
    <property type="protein sequence ID" value="WNY24806.1"/>
    <property type="molecule type" value="Genomic_DNA"/>
</dbReference>
<name>A0AA96V2I9_9EURY</name>
<reference evidence="1 2" key="1">
    <citation type="submission" date="2023-07" db="EMBL/GenBank/DDBJ databases">
        <title>Closed genoem sequence of Methanosarcinaceae archaeon Ac7.</title>
        <authorList>
            <person name="Poehlein A."/>
            <person name="Protasov E."/>
            <person name="Platt K."/>
            <person name="Reeh H."/>
            <person name="Daniel R."/>
            <person name="Brune A."/>
        </authorList>
    </citation>
    <scope>NUCLEOTIDE SEQUENCE [LARGE SCALE GENOMIC DNA]</scope>
    <source>
        <strain evidence="1 2">Ac7</strain>
    </source>
</reference>
<evidence type="ECO:0000313" key="1">
    <source>
        <dbReference type="EMBL" id="WNY24806.1"/>
    </source>
</evidence>
<dbReference type="GeneID" id="89229451"/>
<protein>
    <submittedName>
        <fullName evidence="1">Uncharacterized protein</fullName>
    </submittedName>
</protein>
<dbReference type="Proteomes" id="UP001303587">
    <property type="component" value="Chromosome"/>
</dbReference>
<organism evidence="1 2">
    <name type="scientific">Methanolapillus millepedarum</name>
    <dbReference type="NCBI Taxonomy" id="3028296"/>
    <lineage>
        <taxon>Archaea</taxon>
        <taxon>Methanobacteriati</taxon>
        <taxon>Methanobacteriota</taxon>
        <taxon>Stenosarchaea group</taxon>
        <taxon>Methanomicrobia</taxon>
        <taxon>Methanosarcinales</taxon>
        <taxon>Methanosarcinaceae</taxon>
        <taxon>Methanolapillus</taxon>
    </lineage>
</organism>
<accession>A0AA96V2I9</accession>
<gene>
    <name evidence="1" type="ORF">MsAc7_03310</name>
</gene>
<dbReference type="AlphaFoldDB" id="A0AA96V2I9"/>
<sequence length="134" mass="15205">MYAGLEKGRYATSPPKIYDIEAGAAAQQNIFEHDFERDSDNVFGKYGLPNELQLRNGSSNRLTLIVNYKYRIQIPPLLLESYPIFEEEGIKNVQIENMETFATDDLIQIIVKKSITQDMVNAAIMAALTFGRLK</sequence>